<dbReference type="STRING" id="356882.A0A423VKH4"/>
<feature type="compositionally biased region" description="Basic and acidic residues" evidence="2">
    <location>
        <begin position="1"/>
        <end position="19"/>
    </location>
</feature>
<evidence type="ECO:0000256" key="1">
    <source>
        <dbReference type="PROSITE-ProRule" id="PRU00023"/>
    </source>
</evidence>
<feature type="repeat" description="ANK" evidence="1">
    <location>
        <begin position="145"/>
        <end position="178"/>
    </location>
</feature>
<dbReference type="PROSITE" id="PS50088">
    <property type="entry name" value="ANK_REPEAT"/>
    <property type="match status" value="6"/>
</dbReference>
<feature type="compositionally biased region" description="Basic and acidic residues" evidence="2">
    <location>
        <begin position="213"/>
        <end position="222"/>
    </location>
</feature>
<evidence type="ECO:0000313" key="3">
    <source>
        <dbReference type="EMBL" id="ROV91507.1"/>
    </source>
</evidence>
<feature type="repeat" description="ANK" evidence="1">
    <location>
        <begin position="73"/>
        <end position="105"/>
    </location>
</feature>
<dbReference type="PRINTS" id="PR01415">
    <property type="entry name" value="ANKYRIN"/>
</dbReference>
<dbReference type="Proteomes" id="UP000283895">
    <property type="component" value="Unassembled WGS sequence"/>
</dbReference>
<dbReference type="GO" id="GO:0005634">
    <property type="term" value="C:nucleus"/>
    <property type="evidence" value="ECO:0007669"/>
    <property type="project" value="TreeGrafter"/>
</dbReference>
<dbReference type="PANTHER" id="PTHR24118">
    <property type="entry name" value="POTE ANKYRIN DOMAIN"/>
    <property type="match status" value="1"/>
</dbReference>
<keyword evidence="1" id="KW-0040">ANK repeat</keyword>
<dbReference type="PANTHER" id="PTHR24118:SF99">
    <property type="entry name" value="POTE ANKYRIN DOMAIN FAMILY MEMBER 3C-RELATED"/>
    <property type="match status" value="1"/>
</dbReference>
<feature type="region of interest" description="Disordered" evidence="2">
    <location>
        <begin position="1"/>
        <end position="26"/>
    </location>
</feature>
<feature type="region of interest" description="Disordered" evidence="2">
    <location>
        <begin position="192"/>
        <end position="222"/>
    </location>
</feature>
<keyword evidence="4" id="KW-1185">Reference proteome</keyword>
<reference evidence="3 4" key="1">
    <citation type="submission" date="2015-09" db="EMBL/GenBank/DDBJ databases">
        <title>Host preference determinants of Valsa canker pathogens revealed by comparative genomics.</title>
        <authorList>
            <person name="Yin Z."/>
            <person name="Huang L."/>
        </authorList>
    </citation>
    <scope>NUCLEOTIDE SEQUENCE [LARGE SCALE GENOMIC DNA]</scope>
    <source>
        <strain evidence="3 4">03-1</strain>
    </source>
</reference>
<proteinExistence type="predicted"/>
<comment type="caution">
    <text evidence="3">The sequence shown here is derived from an EMBL/GenBank/DDBJ whole genome shotgun (WGS) entry which is preliminary data.</text>
</comment>
<dbReference type="SMART" id="SM00248">
    <property type="entry name" value="ANK"/>
    <property type="match status" value="8"/>
</dbReference>
<dbReference type="AlphaFoldDB" id="A0A423VKH4"/>
<feature type="repeat" description="ANK" evidence="1">
    <location>
        <begin position="281"/>
        <end position="313"/>
    </location>
</feature>
<evidence type="ECO:0000256" key="2">
    <source>
        <dbReference type="SAM" id="MobiDB-lite"/>
    </source>
</evidence>
<dbReference type="PROSITE" id="PS50297">
    <property type="entry name" value="ANK_REP_REGION"/>
    <property type="match status" value="6"/>
</dbReference>
<dbReference type="SUPFAM" id="SSF48403">
    <property type="entry name" value="Ankyrin repeat"/>
    <property type="match status" value="1"/>
</dbReference>
<dbReference type="Pfam" id="PF00023">
    <property type="entry name" value="Ank"/>
    <property type="match status" value="1"/>
</dbReference>
<dbReference type="EMBL" id="LKEA01000055">
    <property type="protein sequence ID" value="ROV91507.1"/>
    <property type="molecule type" value="Genomic_DNA"/>
</dbReference>
<evidence type="ECO:0000313" key="4">
    <source>
        <dbReference type="Proteomes" id="UP000283895"/>
    </source>
</evidence>
<dbReference type="GO" id="GO:0005737">
    <property type="term" value="C:cytoplasm"/>
    <property type="evidence" value="ECO:0007669"/>
    <property type="project" value="TreeGrafter"/>
</dbReference>
<protein>
    <submittedName>
        <fullName evidence="3">Uncharacterized protein</fullName>
    </submittedName>
</protein>
<dbReference type="Gene3D" id="1.25.40.20">
    <property type="entry name" value="Ankyrin repeat-containing domain"/>
    <property type="match status" value="3"/>
</dbReference>
<name>A0A423VKH4_9PEZI</name>
<dbReference type="InterPro" id="IPR036770">
    <property type="entry name" value="Ankyrin_rpt-contain_sf"/>
</dbReference>
<dbReference type="OrthoDB" id="4772757at2759"/>
<feature type="repeat" description="ANK" evidence="1">
    <location>
        <begin position="246"/>
        <end position="278"/>
    </location>
</feature>
<sequence length="352" mass="36441">MTLRHLDVAWDPTQERDPNNTELEDADADAEYCWTPLQLASLKGDITTVKQILAETPPPSLPSVVNAPPTGYYGKTALQASCLRGHEEVVRLLLDAGADVHMAGGNNSHRNALENACSAGNMAIVRMLLDHGAQVNPRGGAGSYGGRTPLAAAAERGHVGVVRLLLLGMGADVNAAPSRTYGCTPLQGACSLPPPATSDGDGAGNGDGDGDEGDQKNRVEKRRDVELVELLLDSGADVNAPAGKSRGRTALQSACLAGNMEVVEVLLSRGADVNAPGSAYKGGTALHAACAKGRAEIVRRMLEAGADVNAEAGWHRQTPLQTAAVGGHVEIVEMLRAAGAVGRASGGKVLFW</sequence>
<feature type="repeat" description="ANK" evidence="1">
    <location>
        <begin position="315"/>
        <end position="340"/>
    </location>
</feature>
<dbReference type="Pfam" id="PF12796">
    <property type="entry name" value="Ank_2"/>
    <property type="match status" value="3"/>
</dbReference>
<accession>A0A423VKH4</accession>
<organism evidence="3 4">
    <name type="scientific">Cytospora schulzeri</name>
    <dbReference type="NCBI Taxonomy" id="448051"/>
    <lineage>
        <taxon>Eukaryota</taxon>
        <taxon>Fungi</taxon>
        <taxon>Dikarya</taxon>
        <taxon>Ascomycota</taxon>
        <taxon>Pezizomycotina</taxon>
        <taxon>Sordariomycetes</taxon>
        <taxon>Sordariomycetidae</taxon>
        <taxon>Diaporthales</taxon>
        <taxon>Cytosporaceae</taxon>
        <taxon>Cytospora</taxon>
    </lineage>
</organism>
<feature type="repeat" description="ANK" evidence="1">
    <location>
        <begin position="108"/>
        <end position="140"/>
    </location>
</feature>
<dbReference type="InterPro" id="IPR002110">
    <property type="entry name" value="Ankyrin_rpt"/>
</dbReference>
<gene>
    <name evidence="3" type="ORF">VMCG_09439</name>
</gene>